<organism evidence="4 5">
    <name type="scientific">Diversispora epigaea</name>
    <dbReference type="NCBI Taxonomy" id="1348612"/>
    <lineage>
        <taxon>Eukaryota</taxon>
        <taxon>Fungi</taxon>
        <taxon>Fungi incertae sedis</taxon>
        <taxon>Mucoromycota</taxon>
        <taxon>Glomeromycotina</taxon>
        <taxon>Glomeromycetes</taxon>
        <taxon>Diversisporales</taxon>
        <taxon>Diversisporaceae</taxon>
        <taxon>Diversispora</taxon>
    </lineage>
</organism>
<keyword evidence="1" id="KW-0863">Zinc-finger</keyword>
<dbReference type="InterPro" id="IPR013083">
    <property type="entry name" value="Znf_RING/FYVE/PHD"/>
</dbReference>
<dbReference type="AlphaFoldDB" id="A0A397JIZ1"/>
<dbReference type="EMBL" id="PQFF01000043">
    <property type="protein sequence ID" value="RHZ86758.1"/>
    <property type="molecule type" value="Genomic_DNA"/>
</dbReference>
<evidence type="ECO:0000313" key="4">
    <source>
        <dbReference type="EMBL" id="RHZ86758.1"/>
    </source>
</evidence>
<name>A0A397JIZ1_9GLOM</name>
<dbReference type="SUPFAM" id="SSF57850">
    <property type="entry name" value="RING/U-box"/>
    <property type="match status" value="1"/>
</dbReference>
<feature type="compositionally biased region" description="Polar residues" evidence="2">
    <location>
        <begin position="206"/>
        <end position="215"/>
    </location>
</feature>
<sequence>MASETLPSSSEERTDTANISQLKALSLNFLQNISEISNEEEVPKLSPCHKCGKEILAFPLRAFVVLSCEHIFHRTCIEQHIIRIDTQASTHPSCPICSTIIEVIREEGTLASDKYQMVPKIRSLIVSEKKTFQQSPDTVDNDDDDDGDLEEMIKLGLIVDDSLEKTKQVIIEDHETSHIASEIISDNQNDEASTAKKGTTNVVQINSADQNNANKTAVLPSKRAISSEEGTSSKNPPAKKQKSGKKGESSTVKKLIEELTVEITPSTNISLPPPSQATTSDSIDFTHLYQEIINAESLNDSASQNIIRSYYNFGKGLVDRLNHYKKSNRERASLILVNNEVREQLPEDITDNTLYKKRERARKIYELFDNIGVSRISYVKSFSAITISKLSWDEIDYIIIASELVQGGNNKVFIILGL</sequence>
<keyword evidence="5" id="KW-1185">Reference proteome</keyword>
<dbReference type="InterPro" id="IPR001841">
    <property type="entry name" value="Znf_RING"/>
</dbReference>
<accession>A0A397JIZ1</accession>
<dbReference type="SMART" id="SM00184">
    <property type="entry name" value="RING"/>
    <property type="match status" value="1"/>
</dbReference>
<comment type="caution">
    <text evidence="4">The sequence shown here is derived from an EMBL/GenBank/DDBJ whole genome shotgun (WGS) entry which is preliminary data.</text>
</comment>
<proteinExistence type="predicted"/>
<protein>
    <recommendedName>
        <fullName evidence="3">RING-type domain-containing protein</fullName>
    </recommendedName>
</protein>
<dbReference type="GO" id="GO:0008270">
    <property type="term" value="F:zinc ion binding"/>
    <property type="evidence" value="ECO:0007669"/>
    <property type="project" value="UniProtKB-KW"/>
</dbReference>
<feature type="domain" description="RING-type" evidence="3">
    <location>
        <begin position="48"/>
        <end position="98"/>
    </location>
</feature>
<dbReference type="PROSITE" id="PS50089">
    <property type="entry name" value="ZF_RING_2"/>
    <property type="match status" value="1"/>
</dbReference>
<evidence type="ECO:0000256" key="1">
    <source>
        <dbReference type="PROSITE-ProRule" id="PRU00175"/>
    </source>
</evidence>
<evidence type="ECO:0000256" key="2">
    <source>
        <dbReference type="SAM" id="MobiDB-lite"/>
    </source>
</evidence>
<feature type="region of interest" description="Disordered" evidence="2">
    <location>
        <begin position="206"/>
        <end position="251"/>
    </location>
</feature>
<dbReference type="Proteomes" id="UP000266861">
    <property type="component" value="Unassembled WGS sequence"/>
</dbReference>
<keyword evidence="1" id="KW-0862">Zinc</keyword>
<reference evidence="4 5" key="1">
    <citation type="submission" date="2018-08" db="EMBL/GenBank/DDBJ databases">
        <title>Genome and evolution of the arbuscular mycorrhizal fungus Diversispora epigaea (formerly Glomus versiforme) and its bacterial endosymbionts.</title>
        <authorList>
            <person name="Sun X."/>
            <person name="Fei Z."/>
            <person name="Harrison M."/>
        </authorList>
    </citation>
    <scope>NUCLEOTIDE SEQUENCE [LARGE SCALE GENOMIC DNA]</scope>
    <source>
        <strain evidence="4 5">IT104</strain>
    </source>
</reference>
<evidence type="ECO:0000259" key="3">
    <source>
        <dbReference type="PROSITE" id="PS50089"/>
    </source>
</evidence>
<gene>
    <name evidence="4" type="ORF">Glove_46g30</name>
</gene>
<evidence type="ECO:0000313" key="5">
    <source>
        <dbReference type="Proteomes" id="UP000266861"/>
    </source>
</evidence>
<keyword evidence="1" id="KW-0479">Metal-binding</keyword>
<dbReference type="Gene3D" id="3.30.40.10">
    <property type="entry name" value="Zinc/RING finger domain, C3HC4 (zinc finger)"/>
    <property type="match status" value="1"/>
</dbReference>
<dbReference type="OrthoDB" id="8062037at2759"/>